<comment type="caution">
    <text evidence="1">The sequence shown here is derived from an EMBL/GenBank/DDBJ whole genome shotgun (WGS) entry which is preliminary data.</text>
</comment>
<dbReference type="EMBL" id="VSRR010018305">
    <property type="protein sequence ID" value="MPC61221.1"/>
    <property type="molecule type" value="Genomic_DNA"/>
</dbReference>
<proteinExistence type="predicted"/>
<accession>A0A5B7GMC2</accession>
<sequence length="72" mass="7615">MPGSGRCSCPSHVVQGIDTLQLQSVSPLHNMTRGRGCLPEPGVLSGLLESLAYEIFTSPLNIFLLVTSACTI</sequence>
<gene>
    <name evidence="1" type="ORF">E2C01_055287</name>
</gene>
<evidence type="ECO:0000313" key="2">
    <source>
        <dbReference type="Proteomes" id="UP000324222"/>
    </source>
</evidence>
<reference evidence="1 2" key="1">
    <citation type="submission" date="2019-05" db="EMBL/GenBank/DDBJ databases">
        <title>Another draft genome of Portunus trituberculatus and its Hox gene families provides insights of decapod evolution.</title>
        <authorList>
            <person name="Jeong J.-H."/>
            <person name="Song I."/>
            <person name="Kim S."/>
            <person name="Choi T."/>
            <person name="Kim D."/>
            <person name="Ryu S."/>
            <person name="Kim W."/>
        </authorList>
    </citation>
    <scope>NUCLEOTIDE SEQUENCE [LARGE SCALE GENOMIC DNA]</scope>
    <source>
        <tissue evidence="1">Muscle</tissue>
    </source>
</reference>
<dbReference type="Proteomes" id="UP000324222">
    <property type="component" value="Unassembled WGS sequence"/>
</dbReference>
<protein>
    <submittedName>
        <fullName evidence="1">Uncharacterized protein</fullName>
    </submittedName>
</protein>
<name>A0A5B7GMC2_PORTR</name>
<dbReference type="AlphaFoldDB" id="A0A5B7GMC2"/>
<keyword evidence="2" id="KW-1185">Reference proteome</keyword>
<evidence type="ECO:0000313" key="1">
    <source>
        <dbReference type="EMBL" id="MPC61221.1"/>
    </source>
</evidence>
<organism evidence="1 2">
    <name type="scientific">Portunus trituberculatus</name>
    <name type="common">Swimming crab</name>
    <name type="synonym">Neptunus trituberculatus</name>
    <dbReference type="NCBI Taxonomy" id="210409"/>
    <lineage>
        <taxon>Eukaryota</taxon>
        <taxon>Metazoa</taxon>
        <taxon>Ecdysozoa</taxon>
        <taxon>Arthropoda</taxon>
        <taxon>Crustacea</taxon>
        <taxon>Multicrustacea</taxon>
        <taxon>Malacostraca</taxon>
        <taxon>Eumalacostraca</taxon>
        <taxon>Eucarida</taxon>
        <taxon>Decapoda</taxon>
        <taxon>Pleocyemata</taxon>
        <taxon>Brachyura</taxon>
        <taxon>Eubrachyura</taxon>
        <taxon>Portunoidea</taxon>
        <taxon>Portunidae</taxon>
        <taxon>Portuninae</taxon>
        <taxon>Portunus</taxon>
    </lineage>
</organism>